<comment type="cofactor">
    <cofactor evidence="1">
        <name>Zn(2+)</name>
        <dbReference type="ChEBI" id="CHEBI:29105"/>
    </cofactor>
</comment>
<evidence type="ECO:0000313" key="6">
    <source>
        <dbReference type="EMBL" id="RJF85860.1"/>
    </source>
</evidence>
<proteinExistence type="predicted"/>
<keyword evidence="2" id="KW-0645">Protease</keyword>
<organism evidence="6 7">
    <name type="scientific">Sphingomonas cavernae</name>
    <dbReference type="NCBI Taxonomy" id="2320861"/>
    <lineage>
        <taxon>Bacteria</taxon>
        <taxon>Pseudomonadati</taxon>
        <taxon>Pseudomonadota</taxon>
        <taxon>Alphaproteobacteria</taxon>
        <taxon>Sphingomonadales</taxon>
        <taxon>Sphingomonadaceae</taxon>
        <taxon>Sphingomonas</taxon>
    </lineage>
</organism>
<feature type="compositionally biased region" description="Low complexity" evidence="5">
    <location>
        <begin position="1"/>
        <end position="16"/>
    </location>
</feature>
<evidence type="ECO:0000256" key="4">
    <source>
        <dbReference type="ARBA" id="ARBA00023049"/>
    </source>
</evidence>
<dbReference type="EMBL" id="QYUM01000004">
    <property type="protein sequence ID" value="RJF85860.1"/>
    <property type="molecule type" value="Genomic_DNA"/>
</dbReference>
<feature type="region of interest" description="Disordered" evidence="5">
    <location>
        <begin position="1"/>
        <end position="26"/>
    </location>
</feature>
<protein>
    <submittedName>
        <fullName evidence="6">Flavohemoglobin expression-modulating QEGLA motif protein</fullName>
    </submittedName>
</protein>
<dbReference type="AlphaFoldDB" id="A0A418W751"/>
<dbReference type="InterPro" id="IPR012548">
    <property type="entry name" value="MATCAP"/>
</dbReference>
<comment type="caution">
    <text evidence="6">The sequence shown here is derived from an EMBL/GenBank/DDBJ whole genome shotgun (WGS) entry which is preliminary data.</text>
</comment>
<gene>
    <name evidence="6" type="ORF">D3876_18545</name>
</gene>
<name>A0A418W751_9SPHN</name>
<dbReference type="InterPro" id="IPR012656">
    <property type="entry name" value="CHP02421_QEGLA"/>
</dbReference>
<dbReference type="Pfam" id="PF08014">
    <property type="entry name" value="MATCAP"/>
    <property type="match status" value="1"/>
</dbReference>
<dbReference type="GO" id="GO:0008237">
    <property type="term" value="F:metallopeptidase activity"/>
    <property type="evidence" value="ECO:0007669"/>
    <property type="project" value="UniProtKB-KW"/>
</dbReference>
<keyword evidence="7" id="KW-1185">Reference proteome</keyword>
<evidence type="ECO:0000256" key="2">
    <source>
        <dbReference type="ARBA" id="ARBA00022670"/>
    </source>
</evidence>
<dbReference type="OrthoDB" id="9785840at2"/>
<dbReference type="PANTHER" id="PTHR31817:SF0">
    <property type="entry name" value="CHROMOSOME UNDETERMINED SCAFFOLD_67, WHOLE GENOME SHOTGUN SEQUENCE"/>
    <property type="match status" value="1"/>
</dbReference>
<keyword evidence="3" id="KW-0378">Hydrolase</keyword>
<dbReference type="Proteomes" id="UP000286100">
    <property type="component" value="Unassembled WGS sequence"/>
</dbReference>
<accession>A0A418W751</accession>
<dbReference type="NCBIfam" id="TIGR02421">
    <property type="entry name" value="QEGLA"/>
    <property type="match status" value="1"/>
</dbReference>
<evidence type="ECO:0000256" key="3">
    <source>
        <dbReference type="ARBA" id="ARBA00022801"/>
    </source>
</evidence>
<evidence type="ECO:0000313" key="7">
    <source>
        <dbReference type="Proteomes" id="UP000286100"/>
    </source>
</evidence>
<sequence>MAIFRSRAAPSRSSSRNFTWTSGRASPIPRRSAICVRSSTTSPRPAGNFLMAASALPLRMTSDISKNTDADAFRVPLANGGTAHIDRPLPFLMLCRVNGRDPNSLAGLVASLSPAYVLWSGESDAEALAIIAAISARQRKRDAPLLLVSLYDLPRDPVLDEAAPRLERFTCRLSASEDPAAQAASECLTEALTAITADLRTCAVEHVSKAWFEPGVEPMVDNASHISHLSLGLPQNYRVPGKTAVYPQLLHDLSVSVFDALLQAFRIFIARSGKDAPKSHRSLGRSTFVTAARSIDRKLLRVATSYDFLLGISPVNTVEAFEQFKASRFEASPVFRYRPLPVDPDLAKRALYAIDLRRAEDPVLETLFAEKRHELDQQLTMLHHRNTPTFRYASLMLYGPVEPELLAAAQEILDRPVTDRDEKPEMVDAATIRETARSLIRRYRESDPRFIARTSIRDDLAPGLMVTGRNLLISSATRMRRARLDALLQHEVSVHLLTCVNGDAQGLKIFRTGLAGYEGIQEGLGVFAEAVSNGLTRARLRLLAARVVVVHAMLGGAGFVDCFRLLAEENGIKQAPAFNIVARVFRSGGLTKDAIYLRGFKEVLGLLASGQNLAPFWVGKIAARHIPVVEELALRGVLKSPRTIPEFLSRDGATERIDQLRNLSSVAHLI</sequence>
<evidence type="ECO:0000256" key="1">
    <source>
        <dbReference type="ARBA" id="ARBA00001947"/>
    </source>
</evidence>
<dbReference type="SMART" id="SM01154">
    <property type="entry name" value="DUF1704"/>
    <property type="match status" value="1"/>
</dbReference>
<dbReference type="PANTHER" id="PTHR31817">
    <property type="match status" value="1"/>
</dbReference>
<dbReference type="GO" id="GO:0006508">
    <property type="term" value="P:proteolysis"/>
    <property type="evidence" value="ECO:0007669"/>
    <property type="project" value="UniProtKB-KW"/>
</dbReference>
<reference evidence="6 7" key="1">
    <citation type="submission" date="2018-09" db="EMBL/GenBank/DDBJ databases">
        <authorList>
            <person name="Zhu H."/>
        </authorList>
    </citation>
    <scope>NUCLEOTIDE SEQUENCE [LARGE SCALE GENOMIC DNA]</scope>
    <source>
        <strain evidence="6 7">K2R01-6</strain>
    </source>
</reference>
<dbReference type="GO" id="GO:0080164">
    <property type="term" value="P:regulation of nitric oxide metabolic process"/>
    <property type="evidence" value="ECO:0007669"/>
    <property type="project" value="TreeGrafter"/>
</dbReference>
<keyword evidence="4" id="KW-0482">Metalloprotease</keyword>
<evidence type="ECO:0000256" key="5">
    <source>
        <dbReference type="SAM" id="MobiDB-lite"/>
    </source>
</evidence>